<evidence type="ECO:0000313" key="3">
    <source>
        <dbReference type="Proteomes" id="UP000001568"/>
    </source>
</evidence>
<dbReference type="Gene3D" id="3.60.21.10">
    <property type="match status" value="1"/>
</dbReference>
<dbReference type="InterPro" id="IPR029052">
    <property type="entry name" value="Metallo-depent_PP-like"/>
</dbReference>
<sequence>MRSSRVEDGRAARARALDAVIDALERNAEKTLEAQKQLELDEKRIKVFATSDLHTDMPKNMQVMEEYVERETAARRARSETNEASVIVVAGDVGTNLECVELTLRLLSKAHDMVCYLPAGNHELWCATTERWCRDNGREYPCDSIGKMLRLIDLCTDIGVCCSPLSVAGVRIVPIYGWYDDLFAPRGEIPAKYSDLERRFDCACSWPSFINPPSEARNSHSPAIGAFMRAVNDRVLDRFQDAALDQNSPIKHVITYSHFIPRSELYRGTYDLVHVMGSCRIDADAKKWKSTVHVFGHSHLNVDRCVDGVRYIQCALGYPHERWFGVNHPKLVFDASLE</sequence>
<dbReference type="HOGENOM" id="CLU_046051_1_0_1"/>
<evidence type="ECO:0000256" key="1">
    <source>
        <dbReference type="SAM" id="Coils"/>
    </source>
</evidence>
<dbReference type="OMA" id="SHEHIRY"/>
<keyword evidence="1" id="KW-0175">Coiled coil</keyword>
<dbReference type="Gramene" id="ABP00192">
    <property type="protein sequence ID" value="ABP00192"/>
    <property type="gene ID" value="OSTLU_28127"/>
</dbReference>
<dbReference type="AlphaFoldDB" id="A4S997"/>
<name>A4S997_OSTLU</name>
<dbReference type="STRING" id="436017.A4S997"/>
<dbReference type="CDD" id="cd00838">
    <property type="entry name" value="MPP_superfamily"/>
    <property type="match status" value="2"/>
</dbReference>
<evidence type="ECO:0000313" key="2">
    <source>
        <dbReference type="EMBL" id="ABP00192.1"/>
    </source>
</evidence>
<dbReference type="KEGG" id="olu:OSTLU_28127"/>
<dbReference type="PANTHER" id="PTHR36492">
    <property type="match status" value="1"/>
</dbReference>
<reference evidence="2 3" key="1">
    <citation type="journal article" date="2007" name="Proc. Natl. Acad. Sci. U.S.A.">
        <title>The tiny eukaryote Ostreococcus provides genomic insights into the paradox of plankton speciation.</title>
        <authorList>
            <person name="Palenik B."/>
            <person name="Grimwood J."/>
            <person name="Aerts A."/>
            <person name="Rouze P."/>
            <person name="Salamov A."/>
            <person name="Putnam N."/>
            <person name="Dupont C."/>
            <person name="Jorgensen R."/>
            <person name="Derelle E."/>
            <person name="Rombauts S."/>
            <person name="Zhou K."/>
            <person name="Otillar R."/>
            <person name="Merchant S.S."/>
            <person name="Podell S."/>
            <person name="Gaasterland T."/>
            <person name="Napoli C."/>
            <person name="Gendler K."/>
            <person name="Manuell A."/>
            <person name="Tai V."/>
            <person name="Vallon O."/>
            <person name="Piganeau G."/>
            <person name="Jancek S."/>
            <person name="Heijde M."/>
            <person name="Jabbari K."/>
            <person name="Bowler C."/>
            <person name="Lohr M."/>
            <person name="Robbens S."/>
            <person name="Werner G."/>
            <person name="Dubchak I."/>
            <person name="Pazour G.J."/>
            <person name="Ren Q."/>
            <person name="Paulsen I."/>
            <person name="Delwiche C."/>
            <person name="Schmutz J."/>
            <person name="Rokhsar D."/>
            <person name="Van de Peer Y."/>
            <person name="Moreau H."/>
            <person name="Grigoriev I.V."/>
        </authorList>
    </citation>
    <scope>NUCLEOTIDE SEQUENCE [LARGE SCALE GENOMIC DNA]</scope>
    <source>
        <strain evidence="2 3">CCE9901</strain>
    </source>
</reference>
<dbReference type="OrthoDB" id="550558at2759"/>
<dbReference type="eggNOG" id="ENOG502QPJI">
    <property type="taxonomic scope" value="Eukaryota"/>
</dbReference>
<proteinExistence type="predicted"/>
<dbReference type="GeneID" id="5005927"/>
<accession>A4S997</accession>
<dbReference type="SUPFAM" id="SSF56300">
    <property type="entry name" value="Metallo-dependent phosphatases"/>
    <property type="match status" value="1"/>
</dbReference>
<dbReference type="Proteomes" id="UP000001568">
    <property type="component" value="Chromosome 16"/>
</dbReference>
<protein>
    <submittedName>
        <fullName evidence="2">Uncharacterized protein</fullName>
    </submittedName>
</protein>
<dbReference type="InterPro" id="IPR052963">
    <property type="entry name" value="Pantetheine_PDE"/>
</dbReference>
<dbReference type="EMBL" id="CP000596">
    <property type="protein sequence ID" value="ABP00192.1"/>
    <property type="molecule type" value="Genomic_DNA"/>
</dbReference>
<keyword evidence="3" id="KW-1185">Reference proteome</keyword>
<organism evidence="2 3">
    <name type="scientific">Ostreococcus lucimarinus (strain CCE9901)</name>
    <dbReference type="NCBI Taxonomy" id="436017"/>
    <lineage>
        <taxon>Eukaryota</taxon>
        <taxon>Viridiplantae</taxon>
        <taxon>Chlorophyta</taxon>
        <taxon>Mamiellophyceae</taxon>
        <taxon>Mamiellales</taxon>
        <taxon>Bathycoccaceae</taxon>
        <taxon>Ostreococcus</taxon>
    </lineage>
</organism>
<feature type="coiled-coil region" evidence="1">
    <location>
        <begin position="14"/>
        <end position="41"/>
    </location>
</feature>
<dbReference type="PANTHER" id="PTHR36492:SF2">
    <property type="entry name" value="[ACYL-CARRIER-PROTEIN] PHOSPHODIESTERASE PPTH"/>
    <property type="match status" value="1"/>
</dbReference>
<gene>
    <name evidence="2" type="ORF">OSTLU_28127</name>
</gene>
<dbReference type="RefSeq" id="XP_001421898.1">
    <property type="nucleotide sequence ID" value="XM_001421861.1"/>
</dbReference>